<protein>
    <recommendedName>
        <fullName evidence="1">DUF6316 domain-containing protein</fullName>
    </recommendedName>
</protein>
<proteinExistence type="predicted"/>
<dbReference type="RefSeq" id="WP_233087850.1">
    <property type="nucleotide sequence ID" value="NZ_BAABWN010000002.1"/>
</dbReference>
<name>A0ABQ0A605_9GAMM</name>
<organism evidence="2 3">
    <name type="scientific">Sessilibacter corallicola</name>
    <dbReference type="NCBI Taxonomy" id="2904075"/>
    <lineage>
        <taxon>Bacteria</taxon>
        <taxon>Pseudomonadati</taxon>
        <taxon>Pseudomonadota</taxon>
        <taxon>Gammaproteobacteria</taxon>
        <taxon>Cellvibrionales</taxon>
        <taxon>Cellvibrionaceae</taxon>
        <taxon>Sessilibacter</taxon>
    </lineage>
</organism>
<evidence type="ECO:0000259" key="1">
    <source>
        <dbReference type="Pfam" id="PF19837"/>
    </source>
</evidence>
<evidence type="ECO:0000313" key="3">
    <source>
        <dbReference type="Proteomes" id="UP001465153"/>
    </source>
</evidence>
<sequence>MTNHRPGEQGPIPGRSERIFVKQGYFYYRTREGIDIGPFDTEADAARGVEDFVGFLADDPHSAETLSHYSGKKVA</sequence>
<dbReference type="Proteomes" id="UP001465153">
    <property type="component" value="Unassembled WGS sequence"/>
</dbReference>
<dbReference type="InterPro" id="IPR045630">
    <property type="entry name" value="DUF6316"/>
</dbReference>
<gene>
    <name evidence="2" type="ORF">NBRC116591_08200</name>
</gene>
<feature type="domain" description="DUF6316" evidence="1">
    <location>
        <begin position="7"/>
        <end position="53"/>
    </location>
</feature>
<comment type="caution">
    <text evidence="2">The sequence shown here is derived from an EMBL/GenBank/DDBJ whole genome shotgun (WGS) entry which is preliminary data.</text>
</comment>
<accession>A0ABQ0A605</accession>
<dbReference type="Pfam" id="PF19837">
    <property type="entry name" value="DUF6316"/>
    <property type="match status" value="1"/>
</dbReference>
<keyword evidence="3" id="KW-1185">Reference proteome</keyword>
<evidence type="ECO:0000313" key="2">
    <source>
        <dbReference type="EMBL" id="GAA6167010.1"/>
    </source>
</evidence>
<reference evidence="2 3" key="1">
    <citation type="submission" date="2024-04" db="EMBL/GenBank/DDBJ databases">
        <title>Draft genome sequence of Sessilibacter corallicola NBRC 116591.</title>
        <authorList>
            <person name="Miyakawa T."/>
            <person name="Kusuya Y."/>
            <person name="Miura T."/>
        </authorList>
    </citation>
    <scope>NUCLEOTIDE SEQUENCE [LARGE SCALE GENOMIC DNA]</scope>
    <source>
        <strain evidence="2 3">KU-00831-HH</strain>
    </source>
</reference>
<dbReference type="EMBL" id="BAABWN010000002">
    <property type="protein sequence ID" value="GAA6167010.1"/>
    <property type="molecule type" value="Genomic_DNA"/>
</dbReference>